<keyword evidence="5" id="KW-0874">Quinone</keyword>
<evidence type="ECO:0000256" key="5">
    <source>
        <dbReference type="HAMAP-Rule" id="MF_01350"/>
    </source>
</evidence>
<dbReference type="PROSITE" id="PS00667">
    <property type="entry name" value="COMPLEX1_ND1_1"/>
    <property type="match status" value="1"/>
</dbReference>
<keyword evidence="5" id="KW-1278">Translocase</keyword>
<dbReference type="NCBIfam" id="NF004741">
    <property type="entry name" value="PRK06076.1-2"/>
    <property type="match status" value="1"/>
</dbReference>
<accession>A0A1E5QA06</accession>
<gene>
    <name evidence="5" type="primary">nuoH</name>
    <name evidence="7" type="ORF">BEN30_07155</name>
</gene>
<comment type="subcellular location">
    <subcellularLocation>
        <location evidence="5 6">Cell membrane</location>
        <topology evidence="5 6">Multi-pass membrane protein</topology>
    </subcellularLocation>
    <subcellularLocation>
        <location evidence="1">Membrane</location>
        <topology evidence="1">Multi-pass membrane protein</topology>
    </subcellularLocation>
</comment>
<reference evidence="8" key="1">
    <citation type="submission" date="2016-07" db="EMBL/GenBank/DDBJ databases">
        <authorList>
            <person name="Florea S."/>
            <person name="Webb J.S."/>
            <person name="Jaromczyk J."/>
            <person name="Schardl C.L."/>
        </authorList>
    </citation>
    <scope>NUCLEOTIDE SEQUENCE [LARGE SCALE GENOMIC DNA]</scope>
    <source>
        <strain evidence="8">MV-1</strain>
    </source>
</reference>
<dbReference type="Pfam" id="PF00146">
    <property type="entry name" value="NADHdh"/>
    <property type="match status" value="1"/>
</dbReference>
<dbReference type="EMBL" id="MCGG01000017">
    <property type="protein sequence ID" value="OEJ68037.1"/>
    <property type="molecule type" value="Genomic_DNA"/>
</dbReference>
<dbReference type="AlphaFoldDB" id="A0A1E5QA06"/>
<keyword evidence="5" id="KW-0830">Ubiquinone</keyword>
<dbReference type="GO" id="GO:0005886">
    <property type="term" value="C:plasma membrane"/>
    <property type="evidence" value="ECO:0007669"/>
    <property type="project" value="UniProtKB-SubCell"/>
</dbReference>
<feature type="transmembrane region" description="Helical" evidence="5">
    <location>
        <begin position="187"/>
        <end position="206"/>
    </location>
</feature>
<dbReference type="InterPro" id="IPR001694">
    <property type="entry name" value="NADH_UbQ_OxRdtase_su1/FPO"/>
</dbReference>
<dbReference type="EC" id="7.1.1.-" evidence="5"/>
<sequence>MVELWDAYLWPLIWIVIKILVIVVPVLVAVAYLTYMERKVIGSMHLRRGPNVVGPFGLLQPFADGVKLFLKETVIPSSANRAVFLIAPMLTFFLALIAWAVIPFGEGLVLADINVGVLYLFAISSLGVYGIVMAGWASNSKYAFLGALRSAAQMVSYEVSMGFVIITVLLCVGSLNLTAIVEAQRGMWFVIPLLPMAVVFFISTLAETNRHPFDLAEAEAELVAGFNVEYSAMTFALFFLGEYANMILMCGMTTILFLGGWLPPLDIAPFNLIPGPIWFFIKIVMLLFIFIWVRASFPRYRYDQLMRLGWKVFLPMSLAGVVIVSAVLVMFDLLPNVPAVTG</sequence>
<dbReference type="PROSITE" id="PS00668">
    <property type="entry name" value="COMPLEX1_ND1_2"/>
    <property type="match status" value="1"/>
</dbReference>
<keyword evidence="8" id="KW-1185">Reference proteome</keyword>
<keyword evidence="4 5" id="KW-0472">Membrane</keyword>
<dbReference type="PANTHER" id="PTHR11432:SF3">
    <property type="entry name" value="NADH-UBIQUINONE OXIDOREDUCTASE CHAIN 1"/>
    <property type="match status" value="1"/>
</dbReference>
<feature type="transmembrane region" description="Helical" evidence="5">
    <location>
        <begin position="82"/>
        <end position="105"/>
    </location>
</feature>
<keyword evidence="2 5" id="KW-0812">Transmembrane</keyword>
<evidence type="ECO:0000256" key="3">
    <source>
        <dbReference type="ARBA" id="ARBA00022989"/>
    </source>
</evidence>
<proteinExistence type="inferred from homology"/>
<dbReference type="OrthoDB" id="9803734at2"/>
<evidence type="ECO:0000256" key="4">
    <source>
        <dbReference type="ARBA" id="ARBA00023136"/>
    </source>
</evidence>
<dbReference type="GO" id="GO:0048038">
    <property type="term" value="F:quinone binding"/>
    <property type="evidence" value="ECO:0007669"/>
    <property type="project" value="UniProtKB-KW"/>
</dbReference>
<dbReference type="Proteomes" id="UP000095347">
    <property type="component" value="Unassembled WGS sequence"/>
</dbReference>
<feature type="transmembrane region" description="Helical" evidence="5">
    <location>
        <begin position="277"/>
        <end position="297"/>
    </location>
</feature>
<keyword evidence="5 6" id="KW-0520">NAD</keyword>
<dbReference type="NCBIfam" id="NF004745">
    <property type="entry name" value="PRK06076.1-6"/>
    <property type="match status" value="1"/>
</dbReference>
<feature type="transmembrane region" description="Helical" evidence="5">
    <location>
        <begin position="159"/>
        <end position="181"/>
    </location>
</feature>
<dbReference type="GO" id="GO:0003954">
    <property type="term" value="F:NADH dehydrogenase activity"/>
    <property type="evidence" value="ECO:0007669"/>
    <property type="project" value="TreeGrafter"/>
</dbReference>
<dbReference type="RefSeq" id="WP_069957366.1">
    <property type="nucleotide sequence ID" value="NZ_MCGG01000017.1"/>
</dbReference>
<dbReference type="InterPro" id="IPR018086">
    <property type="entry name" value="NADH_UbQ_OxRdtase_su1_CS"/>
</dbReference>
<comment type="similarity">
    <text evidence="5 6">Belongs to the complex I subunit 1 family.</text>
</comment>
<comment type="subunit">
    <text evidence="5">NDH-1 is composed of 14 different subunits. Subunits NuoA, H, J, K, L, M, N constitute the membrane sector of the complex.</text>
</comment>
<comment type="function">
    <text evidence="5">NDH-1 shuttles electrons from NADH, via FMN and iron-sulfur (Fe-S) centers, to quinones in the respiratory chain. The immediate electron acceptor for the enzyme in this species is believed to be ubiquinone. Couples the redox reaction to proton translocation (for every two electrons transferred, four hydrogen ions are translocated across the cytoplasmic membrane), and thus conserves the redox energy in a proton gradient. This subunit may bind ubiquinone.</text>
</comment>
<keyword evidence="5" id="KW-1003">Cell membrane</keyword>
<feature type="transmembrane region" description="Helical" evidence="5">
    <location>
        <begin position="243"/>
        <end position="262"/>
    </location>
</feature>
<dbReference type="STRING" id="28181.BEN30_07155"/>
<evidence type="ECO:0000256" key="6">
    <source>
        <dbReference type="RuleBase" id="RU000471"/>
    </source>
</evidence>
<name>A0A1E5QA06_9PROT</name>
<dbReference type="PANTHER" id="PTHR11432">
    <property type="entry name" value="NADH DEHYDROGENASE SUBUNIT 1"/>
    <property type="match status" value="1"/>
</dbReference>
<dbReference type="GO" id="GO:0009060">
    <property type="term" value="P:aerobic respiration"/>
    <property type="evidence" value="ECO:0007669"/>
    <property type="project" value="TreeGrafter"/>
</dbReference>
<dbReference type="GO" id="GO:0016655">
    <property type="term" value="F:oxidoreductase activity, acting on NAD(P)H, quinone or similar compound as acceptor"/>
    <property type="evidence" value="ECO:0007669"/>
    <property type="project" value="UniProtKB-UniRule"/>
</dbReference>
<comment type="catalytic activity">
    <reaction evidence="5">
        <text>a quinone + NADH + 5 H(+)(in) = a quinol + NAD(+) + 4 H(+)(out)</text>
        <dbReference type="Rhea" id="RHEA:57888"/>
        <dbReference type="ChEBI" id="CHEBI:15378"/>
        <dbReference type="ChEBI" id="CHEBI:24646"/>
        <dbReference type="ChEBI" id="CHEBI:57540"/>
        <dbReference type="ChEBI" id="CHEBI:57945"/>
        <dbReference type="ChEBI" id="CHEBI:132124"/>
    </reaction>
</comment>
<evidence type="ECO:0000256" key="1">
    <source>
        <dbReference type="ARBA" id="ARBA00004141"/>
    </source>
</evidence>
<evidence type="ECO:0000313" key="8">
    <source>
        <dbReference type="Proteomes" id="UP000095347"/>
    </source>
</evidence>
<feature type="transmembrane region" description="Helical" evidence="5">
    <location>
        <begin position="117"/>
        <end position="138"/>
    </location>
</feature>
<keyword evidence="3 5" id="KW-1133">Transmembrane helix</keyword>
<feature type="transmembrane region" description="Helical" evidence="5">
    <location>
        <begin position="309"/>
        <end position="331"/>
    </location>
</feature>
<feature type="transmembrane region" description="Helical" evidence="5">
    <location>
        <begin position="12"/>
        <end position="35"/>
    </location>
</feature>
<comment type="caution">
    <text evidence="7">The sequence shown here is derived from an EMBL/GenBank/DDBJ whole genome shotgun (WGS) entry which is preliminary data.</text>
</comment>
<dbReference type="HAMAP" id="MF_01350">
    <property type="entry name" value="NDH1_NuoH"/>
    <property type="match status" value="1"/>
</dbReference>
<evidence type="ECO:0000256" key="2">
    <source>
        <dbReference type="ARBA" id="ARBA00022692"/>
    </source>
</evidence>
<evidence type="ECO:0000313" key="7">
    <source>
        <dbReference type="EMBL" id="OEJ68037.1"/>
    </source>
</evidence>
<protein>
    <recommendedName>
        <fullName evidence="5">NADH-quinone oxidoreductase subunit H</fullName>
        <ecNumber evidence="5">7.1.1.-</ecNumber>
    </recommendedName>
    <alternativeName>
        <fullName evidence="5">NADH dehydrogenase I subunit H</fullName>
    </alternativeName>
    <alternativeName>
        <fullName evidence="5">NDH-1 subunit H</fullName>
    </alternativeName>
</protein>
<organism evidence="7 8">
    <name type="scientific">Magnetovibrio blakemorei</name>
    <dbReference type="NCBI Taxonomy" id="28181"/>
    <lineage>
        <taxon>Bacteria</taxon>
        <taxon>Pseudomonadati</taxon>
        <taxon>Pseudomonadota</taxon>
        <taxon>Alphaproteobacteria</taxon>
        <taxon>Rhodospirillales</taxon>
        <taxon>Magnetovibrionaceae</taxon>
        <taxon>Magnetovibrio</taxon>
    </lineage>
</organism>